<keyword evidence="18" id="KW-1185">Reference proteome</keyword>
<dbReference type="GO" id="GO:0045505">
    <property type="term" value="F:dynein intermediate chain binding"/>
    <property type="evidence" value="ECO:0007669"/>
    <property type="project" value="InterPro"/>
</dbReference>
<dbReference type="Gene3D" id="3.20.180.20">
    <property type="entry name" value="Dynein heavy chain, N-terminal domain 2"/>
    <property type="match status" value="1"/>
</dbReference>
<accession>A0A6G0W4X3</accession>
<keyword evidence="7" id="KW-0067">ATP-binding</keyword>
<dbReference type="InterPro" id="IPR027417">
    <property type="entry name" value="P-loop_NTPase"/>
</dbReference>
<keyword evidence="9" id="KW-0175">Coiled coil</keyword>
<evidence type="ECO:0000256" key="3">
    <source>
        <dbReference type="ARBA" id="ARBA00022490"/>
    </source>
</evidence>
<dbReference type="InterPro" id="IPR013602">
    <property type="entry name" value="Dynein_heavy_linker"/>
</dbReference>
<keyword evidence="10" id="KW-0969">Cilium</keyword>
<evidence type="ECO:0000256" key="12">
    <source>
        <dbReference type="ARBA" id="ARBA00023212"/>
    </source>
</evidence>
<keyword evidence="8" id="KW-0243">Dynein</keyword>
<evidence type="ECO:0000256" key="11">
    <source>
        <dbReference type="ARBA" id="ARBA00023175"/>
    </source>
</evidence>
<dbReference type="InterPro" id="IPR043157">
    <property type="entry name" value="Dynein_AAA1S"/>
</dbReference>
<keyword evidence="4" id="KW-0493">Microtubule</keyword>
<keyword evidence="11" id="KW-0505">Motor protein</keyword>
<sequence>MADEDVLRCPRKPSKPARPRRPKHVARALIQVNDQREDAKTQLLERMYAKGVKRTLHQAQLFPSLHDTKSLHLEPLVPLPPPSHDKTLVARRPSFVSAATSIKATAAAAAPESTKPQSPLSARDTYYLTTQQQHRRRRRLSSKQPAPDNASQPPSPAQEEATACGVPRRAQLLEKSTHLATFTESVEASILTRGIPKDSFLYLRRFQDNPYKLVVVDHAAIDPENYYMMSRAGLLHFSGSSKSTAPEFTYLETFEREHYLYSLVREIKFFQQYRLWKQFRQWRQAVRGAKRAHATQHLVQHLFFLRPTLYQALFRLRTLCYDMSLLRLFTFEASKQPQTWTLSEFCDRQQLEIATTQAQIQGLVQQIVDTTYETCHGFLSDFLVSNGFADNLSLANLPAILTLLGPPHSRGDAPTTPSKAAWANGRVVSFTERAAMRTQCRNITKLIRLVEFLVVDALIDVALMSTQYILDEMKQSSTATAAKSVQSSVPIRGGKKGNAIAPPVKIVPLFCVEIHLIEATAELLFTPSGDDLRTELENVVFAGLKAATTLDRLMRHDVFRPFVQPSLDEMNGELSAGLNLQVMVVEDARFQATTQAISELVHESYAAVTLFSKSLTPFQDEFMENKRFCMNASAAQQDNQLTTTTANRSIDEWRDDLEKYTEQIERFDALADSVIVKLLLVDCRALHAKLKPSPRQCMQALHELIPAVAQLKNEELKGEISQAHDAIASIPTSVDEFAQALLSMRETETKMESMDDRYLFLKLLYGLTEEYNIQISDLDSTNAFMLAQKRAQLKTSMDLLDTSTETYTDKFSKDLDKKIVVLHTQIQERCALDELQRDELVSDASDAGETLLALESIQERVLELESTSSKYVSYQKTLGLPPSSFDQLSILRHNLDTKVVVWKTLKEWTTQSELWREELFAHVDVAALEDKVAHYDAIALECDQAMPSNHLPVLHALKDSIDAFKHTLPIVHDLRCPALKEHHWKELSDMLLFDVLADPTLTLGRLIDMNMHDCAPSVHRIAGEAIQEKLLEDLLERITSLWIHLEFRVERYKDRKDIYIFGAMDDIHASLEESFVSLETILGSRFVANVKDEAMALQKRLHSFQDTLAKWTTCQKEWIYLDAIFSTPDMQRQLPLEAQAFAAVHSFWKDTMERTQETPNCMRATAQPGLGDTFSKHNHAMENLRKALEEYLETKRMAFPRFYFVSNDDLIDMLAHTKEPQALQPYLRQLFDGIKQLEFGDSGGVGAVDIQSMLSQDGERVAFGRNLKTRGNIEDWLHAVQVAMKATLQRAIKACIGEYASAPREEWLFRHPAQCVTTVAAIVSTQSCEAAFGVAGAMEKWLEQLEADLSALTRLLPTPLTNLQRTVVAALLLSQIHARDVVKQLVELQVDSSGDSTWRNQLRFTWNADADDAAVEQGNARIPYGFEYIGAAPRLVITPLTERCWMAITHALELKLGVALSGPLGVGKMETTRALAKAVAIHCVGFNCAASGTDQRSLATHLSGVAQCGAWTCLTAFQCVEMKLLSVVAQQLMTLRRGRLVDMPQVHFEGRTFMLKDFHVVVTMETDGNNVALPEHIQMCFRSMAVVEPDAALIAQVLMATEGFQDANEWSRRLVKLFRQFSELQLSSLPPQTFGLGAVKATIAIAGELQRQPRDAADSTTAATFFMRALRQVLHPKLIADDIPRLETLLHDVFLAPESAESSKTPETSRDEAQDNATT</sequence>
<comment type="similarity">
    <text evidence="2">Belongs to the dynein heavy chain family.</text>
</comment>
<evidence type="ECO:0000256" key="2">
    <source>
        <dbReference type="ARBA" id="ARBA00008887"/>
    </source>
</evidence>
<dbReference type="VEuPathDB" id="FungiDB:AeMF1_018228"/>
<organism evidence="17 18">
    <name type="scientific">Aphanomyces euteiches</name>
    <dbReference type="NCBI Taxonomy" id="100861"/>
    <lineage>
        <taxon>Eukaryota</taxon>
        <taxon>Sar</taxon>
        <taxon>Stramenopiles</taxon>
        <taxon>Oomycota</taxon>
        <taxon>Saprolegniomycetes</taxon>
        <taxon>Saprolegniales</taxon>
        <taxon>Verrucalvaceae</taxon>
        <taxon>Aphanomyces</taxon>
    </lineage>
</organism>
<dbReference type="GO" id="GO:0005874">
    <property type="term" value="C:microtubule"/>
    <property type="evidence" value="ECO:0007669"/>
    <property type="project" value="UniProtKB-KW"/>
</dbReference>
<dbReference type="Gene3D" id="3.40.50.300">
    <property type="entry name" value="P-loop containing nucleotide triphosphate hydrolases"/>
    <property type="match status" value="1"/>
</dbReference>
<comment type="caution">
    <text evidence="17">The sequence shown here is derived from an EMBL/GenBank/DDBJ whole genome shotgun (WGS) entry which is preliminary data.</text>
</comment>
<dbReference type="Gene3D" id="1.10.8.710">
    <property type="match status" value="1"/>
</dbReference>
<comment type="subcellular location">
    <subcellularLocation>
        <location evidence="1">Cytoplasm</location>
        <location evidence="1">Cytoskeleton</location>
        <location evidence="1">Cilium axoneme</location>
    </subcellularLocation>
</comment>
<evidence type="ECO:0000313" key="18">
    <source>
        <dbReference type="Proteomes" id="UP000481153"/>
    </source>
</evidence>
<evidence type="ECO:0000256" key="8">
    <source>
        <dbReference type="ARBA" id="ARBA00023017"/>
    </source>
</evidence>
<gene>
    <name evidence="17" type="ORF">Ae201684_018700</name>
</gene>
<evidence type="ECO:0000256" key="13">
    <source>
        <dbReference type="ARBA" id="ARBA00023273"/>
    </source>
</evidence>
<feature type="region of interest" description="Disordered" evidence="14">
    <location>
        <begin position="129"/>
        <end position="165"/>
    </location>
</feature>
<evidence type="ECO:0000256" key="4">
    <source>
        <dbReference type="ARBA" id="ARBA00022701"/>
    </source>
</evidence>
<evidence type="ECO:0000256" key="10">
    <source>
        <dbReference type="ARBA" id="ARBA00023069"/>
    </source>
</evidence>
<evidence type="ECO:0000259" key="15">
    <source>
        <dbReference type="Pfam" id="PF08393"/>
    </source>
</evidence>
<reference evidence="17 18" key="1">
    <citation type="submission" date="2019-07" db="EMBL/GenBank/DDBJ databases">
        <title>Genomics analysis of Aphanomyces spp. identifies a new class of oomycete effector associated with host adaptation.</title>
        <authorList>
            <person name="Gaulin E."/>
        </authorList>
    </citation>
    <scope>NUCLEOTIDE SEQUENCE [LARGE SCALE GENOMIC DNA]</scope>
    <source>
        <strain evidence="17 18">ATCC 201684</strain>
    </source>
</reference>
<dbReference type="GO" id="GO:0030286">
    <property type="term" value="C:dynein complex"/>
    <property type="evidence" value="ECO:0007669"/>
    <property type="project" value="UniProtKB-KW"/>
</dbReference>
<dbReference type="InterPro" id="IPR042228">
    <property type="entry name" value="Dynein_linker_3"/>
</dbReference>
<evidence type="ECO:0000256" key="5">
    <source>
        <dbReference type="ARBA" id="ARBA00022737"/>
    </source>
</evidence>
<feature type="domain" description="Dynein heavy chain linker" evidence="15">
    <location>
        <begin position="891"/>
        <end position="1295"/>
    </location>
</feature>
<name>A0A6G0W4X3_9STRA</name>
<protein>
    <recommendedName>
        <fullName evidence="19">Dynein heavy chain linker domain-containing protein</fullName>
    </recommendedName>
</protein>
<dbReference type="SUPFAM" id="SSF52540">
    <property type="entry name" value="P-loop containing nucleoside triphosphate hydrolases"/>
    <property type="match status" value="1"/>
</dbReference>
<feature type="region of interest" description="Disordered" evidence="14">
    <location>
        <begin position="105"/>
        <end position="124"/>
    </location>
</feature>
<dbReference type="InterPro" id="IPR026983">
    <property type="entry name" value="DHC"/>
</dbReference>
<evidence type="ECO:0000256" key="1">
    <source>
        <dbReference type="ARBA" id="ARBA00004430"/>
    </source>
</evidence>
<dbReference type="PANTHER" id="PTHR45703">
    <property type="entry name" value="DYNEIN HEAVY CHAIN"/>
    <property type="match status" value="1"/>
</dbReference>
<dbReference type="GO" id="GO:0005930">
    <property type="term" value="C:axoneme"/>
    <property type="evidence" value="ECO:0007669"/>
    <property type="project" value="UniProtKB-SubCell"/>
</dbReference>
<proteinExistence type="inferred from homology"/>
<dbReference type="Gene3D" id="1.20.140.100">
    <property type="entry name" value="Dynein heavy chain, N-terminal domain 2"/>
    <property type="match status" value="1"/>
</dbReference>
<keyword evidence="6" id="KW-0547">Nucleotide-binding</keyword>
<dbReference type="Pfam" id="PF12774">
    <property type="entry name" value="AAA_6"/>
    <property type="match status" value="1"/>
</dbReference>
<dbReference type="PANTHER" id="PTHR45703:SF36">
    <property type="entry name" value="DYNEIN HEAVY CHAIN, CYTOPLASMIC"/>
    <property type="match status" value="1"/>
</dbReference>
<dbReference type="FunFam" id="3.20.180.20:FF:000001">
    <property type="entry name" value="Dynein axonemal heavy chain 5"/>
    <property type="match status" value="1"/>
</dbReference>
<evidence type="ECO:0000313" key="17">
    <source>
        <dbReference type="EMBL" id="KAF0722063.1"/>
    </source>
</evidence>
<dbReference type="GO" id="GO:0051959">
    <property type="term" value="F:dynein light intermediate chain binding"/>
    <property type="evidence" value="ECO:0007669"/>
    <property type="project" value="InterPro"/>
</dbReference>
<evidence type="ECO:0000256" key="14">
    <source>
        <dbReference type="SAM" id="MobiDB-lite"/>
    </source>
</evidence>
<dbReference type="EMBL" id="VJMJ01000349">
    <property type="protein sequence ID" value="KAF0722063.1"/>
    <property type="molecule type" value="Genomic_DNA"/>
</dbReference>
<dbReference type="Gene3D" id="1.10.287.2620">
    <property type="match status" value="1"/>
</dbReference>
<dbReference type="InterPro" id="IPR042222">
    <property type="entry name" value="Dynein_2_N"/>
</dbReference>
<dbReference type="FunFam" id="1.20.140.100:FF:000001">
    <property type="entry name" value="dynein heavy chain 17, axonemal"/>
    <property type="match status" value="1"/>
</dbReference>
<feature type="compositionally biased region" description="Low complexity" evidence="14">
    <location>
        <begin position="105"/>
        <end position="114"/>
    </location>
</feature>
<feature type="region of interest" description="Disordered" evidence="14">
    <location>
        <begin position="1698"/>
        <end position="1719"/>
    </location>
</feature>
<dbReference type="Pfam" id="PF08393">
    <property type="entry name" value="DHC_N2"/>
    <property type="match status" value="1"/>
</dbReference>
<dbReference type="GO" id="GO:0007018">
    <property type="term" value="P:microtubule-based movement"/>
    <property type="evidence" value="ECO:0007669"/>
    <property type="project" value="InterPro"/>
</dbReference>
<keyword evidence="3" id="KW-0963">Cytoplasm</keyword>
<dbReference type="GO" id="GO:0005524">
    <property type="term" value="F:ATP binding"/>
    <property type="evidence" value="ECO:0007669"/>
    <property type="project" value="UniProtKB-KW"/>
</dbReference>
<evidence type="ECO:0000256" key="9">
    <source>
        <dbReference type="ARBA" id="ARBA00023054"/>
    </source>
</evidence>
<feature type="domain" description="Dynein heavy chain hydrolytic ATP-binding dynein motor region" evidence="16">
    <location>
        <begin position="1424"/>
        <end position="1701"/>
    </location>
</feature>
<keyword evidence="12" id="KW-0206">Cytoskeleton</keyword>
<keyword evidence="13" id="KW-0966">Cell projection</keyword>
<dbReference type="InterPro" id="IPR035699">
    <property type="entry name" value="AAA_6"/>
</dbReference>
<feature type="region of interest" description="Disordered" evidence="14">
    <location>
        <begin position="1"/>
        <end position="24"/>
    </location>
</feature>
<feature type="compositionally biased region" description="Basic residues" evidence="14">
    <location>
        <begin position="9"/>
        <end position="24"/>
    </location>
</feature>
<dbReference type="Proteomes" id="UP000481153">
    <property type="component" value="Unassembled WGS sequence"/>
</dbReference>
<evidence type="ECO:0008006" key="19">
    <source>
        <dbReference type="Google" id="ProtNLM"/>
    </source>
</evidence>
<evidence type="ECO:0000256" key="6">
    <source>
        <dbReference type="ARBA" id="ARBA00022741"/>
    </source>
</evidence>
<evidence type="ECO:0000259" key="16">
    <source>
        <dbReference type="Pfam" id="PF12774"/>
    </source>
</evidence>
<keyword evidence="5" id="KW-0677">Repeat</keyword>
<dbReference type="Gene3D" id="1.20.58.1120">
    <property type="match status" value="1"/>
</dbReference>
<evidence type="ECO:0000256" key="7">
    <source>
        <dbReference type="ARBA" id="ARBA00022840"/>
    </source>
</evidence>